<gene>
    <name evidence="2" type="ORF">VO63_21960</name>
</gene>
<keyword evidence="3" id="KW-1185">Reference proteome</keyword>
<feature type="transmembrane region" description="Helical" evidence="1">
    <location>
        <begin position="116"/>
        <end position="133"/>
    </location>
</feature>
<dbReference type="AlphaFoldDB" id="A0A2P2GJX8"/>
<evidence type="ECO:0000313" key="3">
    <source>
        <dbReference type="Proteomes" id="UP000265325"/>
    </source>
</evidence>
<feature type="transmembrane region" description="Helical" evidence="1">
    <location>
        <begin position="35"/>
        <end position="56"/>
    </location>
</feature>
<organism evidence="2 3">
    <name type="scientific">Streptomyces showdoensis</name>
    <dbReference type="NCBI Taxonomy" id="68268"/>
    <lineage>
        <taxon>Bacteria</taxon>
        <taxon>Bacillati</taxon>
        <taxon>Actinomycetota</taxon>
        <taxon>Actinomycetes</taxon>
        <taxon>Kitasatosporales</taxon>
        <taxon>Streptomycetaceae</taxon>
        <taxon>Streptomyces</taxon>
    </lineage>
</organism>
<reference evidence="2 3" key="1">
    <citation type="submission" date="2015-05" db="EMBL/GenBank/DDBJ databases">
        <title>Draft Genome assembly of Streptomyces showdoensis.</title>
        <authorList>
            <person name="Thapa K.K."/>
            <person name="Metsa-Ketela M."/>
        </authorList>
    </citation>
    <scope>NUCLEOTIDE SEQUENCE [LARGE SCALE GENOMIC DNA]</scope>
    <source>
        <strain evidence="2 3">ATCC 15227</strain>
    </source>
</reference>
<evidence type="ECO:0000256" key="1">
    <source>
        <dbReference type="SAM" id="Phobius"/>
    </source>
</evidence>
<feature type="transmembrane region" description="Helical" evidence="1">
    <location>
        <begin position="62"/>
        <end position="81"/>
    </location>
</feature>
<keyword evidence="1" id="KW-0812">Transmembrane</keyword>
<comment type="caution">
    <text evidence="2">The sequence shown here is derived from an EMBL/GenBank/DDBJ whole genome shotgun (WGS) entry which is preliminary data.</text>
</comment>
<accession>A0A2P2GJX8</accession>
<proteinExistence type="predicted"/>
<sequence length="143" mass="16086">MYMGTMWVLRFFLYPTWRSLTPENVGDHFGVPTTLATTFFTVVVPLMFVSGIVLVWSEWGEWYVVLSAVCLAGILVLTYVGQQLIIPINKRIRAGDFDGPAGLTPLLLKWMRLNDIRFVGSTLTWAAIVWYIVAKGDLLGALE</sequence>
<protein>
    <recommendedName>
        <fullName evidence="4">DUF1772 domain-containing protein</fullName>
    </recommendedName>
</protein>
<evidence type="ECO:0008006" key="4">
    <source>
        <dbReference type="Google" id="ProtNLM"/>
    </source>
</evidence>
<dbReference type="Proteomes" id="UP000265325">
    <property type="component" value="Unassembled WGS sequence"/>
</dbReference>
<dbReference type="EMBL" id="LAQS01000034">
    <property type="protein sequence ID" value="KKZ71808.1"/>
    <property type="molecule type" value="Genomic_DNA"/>
</dbReference>
<keyword evidence="1" id="KW-0472">Membrane</keyword>
<evidence type="ECO:0000313" key="2">
    <source>
        <dbReference type="EMBL" id="KKZ71808.1"/>
    </source>
</evidence>
<dbReference type="OrthoDB" id="4181171at2"/>
<keyword evidence="1" id="KW-1133">Transmembrane helix</keyword>
<name>A0A2P2GJX8_STREW</name>